<dbReference type="EC" id="3.1.13.5" evidence="6"/>
<gene>
    <name evidence="6" type="primary">rnd</name>
    <name evidence="8" type="ORF">SAMN05444390_1012051</name>
</gene>
<feature type="domain" description="HRDC" evidence="7">
    <location>
        <begin position="228"/>
        <end position="308"/>
    </location>
</feature>
<dbReference type="GO" id="GO:0033890">
    <property type="term" value="F:ribonuclease D activity"/>
    <property type="evidence" value="ECO:0007669"/>
    <property type="project" value="UniProtKB-UniRule"/>
</dbReference>
<dbReference type="InterPro" id="IPR006292">
    <property type="entry name" value="RNase_D"/>
</dbReference>
<comment type="subcellular location">
    <subcellularLocation>
        <location evidence="6">Cytoplasm</location>
    </subcellularLocation>
</comment>
<evidence type="ECO:0000259" key="7">
    <source>
        <dbReference type="PROSITE" id="PS50967"/>
    </source>
</evidence>
<dbReference type="GO" id="GO:0000166">
    <property type="term" value="F:nucleotide binding"/>
    <property type="evidence" value="ECO:0007669"/>
    <property type="project" value="InterPro"/>
</dbReference>
<evidence type="ECO:0000256" key="2">
    <source>
        <dbReference type="ARBA" id="ARBA00022694"/>
    </source>
</evidence>
<dbReference type="Gene3D" id="1.10.150.80">
    <property type="entry name" value="HRDC domain"/>
    <property type="match status" value="2"/>
</dbReference>
<accession>A0A1H5Z9C0</accession>
<evidence type="ECO:0000256" key="1">
    <source>
        <dbReference type="ARBA" id="ARBA00022490"/>
    </source>
</evidence>
<dbReference type="HAMAP" id="MF_01899">
    <property type="entry name" value="RNase_D"/>
    <property type="match status" value="1"/>
</dbReference>
<dbReference type="Pfam" id="PF01612">
    <property type="entry name" value="DNA_pol_A_exo1"/>
    <property type="match status" value="1"/>
</dbReference>
<dbReference type="InterPro" id="IPR051086">
    <property type="entry name" value="RNase_D-like"/>
</dbReference>
<dbReference type="GO" id="GO:0042780">
    <property type="term" value="P:tRNA 3'-end processing"/>
    <property type="evidence" value="ECO:0007669"/>
    <property type="project" value="UniProtKB-UniRule"/>
</dbReference>
<dbReference type="SUPFAM" id="SSF47819">
    <property type="entry name" value="HRDC-like"/>
    <property type="match status" value="2"/>
</dbReference>
<comment type="cofactor">
    <cofactor evidence="6">
        <name>a divalent metal cation</name>
        <dbReference type="ChEBI" id="CHEBI:60240"/>
    </cofactor>
</comment>
<evidence type="ECO:0000256" key="6">
    <source>
        <dbReference type="HAMAP-Rule" id="MF_01899"/>
    </source>
</evidence>
<dbReference type="PROSITE" id="PS50967">
    <property type="entry name" value="HRDC"/>
    <property type="match status" value="1"/>
</dbReference>
<keyword evidence="4 6" id="KW-0378">Hydrolase</keyword>
<dbReference type="RefSeq" id="WP_104002903.1">
    <property type="nucleotide sequence ID" value="NZ_FNVQ01000001.1"/>
</dbReference>
<dbReference type="InterPro" id="IPR002121">
    <property type="entry name" value="HRDC_dom"/>
</dbReference>
<dbReference type="SMART" id="SM00474">
    <property type="entry name" value="35EXOc"/>
    <property type="match status" value="1"/>
</dbReference>
<dbReference type="PANTHER" id="PTHR47649">
    <property type="entry name" value="RIBONUCLEASE D"/>
    <property type="match status" value="1"/>
</dbReference>
<dbReference type="GO" id="GO:0005737">
    <property type="term" value="C:cytoplasm"/>
    <property type="evidence" value="ECO:0007669"/>
    <property type="project" value="UniProtKB-SubCell"/>
</dbReference>
<keyword evidence="2 6" id="KW-0819">tRNA processing</keyword>
<dbReference type="InterPro" id="IPR002562">
    <property type="entry name" value="3'-5'_exonuclease_dom"/>
</dbReference>
<proteinExistence type="inferred from homology"/>
<dbReference type="AlphaFoldDB" id="A0A1H5Z9C0"/>
<dbReference type="SUPFAM" id="SSF53098">
    <property type="entry name" value="Ribonuclease H-like"/>
    <property type="match status" value="1"/>
</dbReference>
<sequence length="394" mass="45165">MTEKSRAWDWQELERSAATPCWIRDSETLAQHCERWRQLPMVALDTEFMRVDTFYPRPGLIQLADEHNCYLIDPLCIEDFSAFVELMADGSVLKLIHAGSEDLELLLNSYGVLPEPLFDTQVAAAFAGWGFSMGLQRLVDHALGVQLGKGETTSDWMQRPLTPEQEHYAALDVAYLPAIAMELQEQLRNLGRLDWVMEECSVLRLSVIDTDPQGLSYYQRFSQVWNISEVKRAALRDLTAWREQACRAQDVPRNRLLRNQHLLSIIERWPQTTEALGRVPELRRKVVKDHGETILNCIRNAQHSAAEVPPEPIQRPLHYAWNKRIKVLKAIGRQIAEEQGIAVEVLLRKRDLDALIQSRSSVGGYTLPPTLQGWRKPLVGEALLEQLQQFEQEN</sequence>
<keyword evidence="3 6" id="KW-0540">Nuclease</keyword>
<dbReference type="OrthoDB" id="9800549at2"/>
<dbReference type="Pfam" id="PF00570">
    <property type="entry name" value="HRDC"/>
    <property type="match status" value="1"/>
</dbReference>
<protein>
    <recommendedName>
        <fullName evidence="6">Ribonuclease D</fullName>
        <shortName evidence="6">RNase D</shortName>
        <ecNumber evidence="6">3.1.13.5</ecNumber>
    </recommendedName>
</protein>
<dbReference type="Gene3D" id="3.30.420.10">
    <property type="entry name" value="Ribonuclease H-like superfamily/Ribonuclease H"/>
    <property type="match status" value="1"/>
</dbReference>
<dbReference type="NCBIfam" id="TIGR01388">
    <property type="entry name" value="rnd"/>
    <property type="match status" value="1"/>
</dbReference>
<dbReference type="Pfam" id="PF21293">
    <property type="entry name" value="RNAseD_HRDC_C"/>
    <property type="match status" value="1"/>
</dbReference>
<evidence type="ECO:0000256" key="5">
    <source>
        <dbReference type="ARBA" id="ARBA00022839"/>
    </source>
</evidence>
<dbReference type="InterPro" id="IPR036397">
    <property type="entry name" value="RNaseH_sf"/>
</dbReference>
<dbReference type="InterPro" id="IPR048579">
    <property type="entry name" value="RNAseD_HRDC_C"/>
</dbReference>
<keyword evidence="5 6" id="KW-0269">Exonuclease</keyword>
<comment type="catalytic activity">
    <reaction evidence="6">
        <text>Exonucleolytic cleavage that removes extra residues from the 3'-terminus of tRNA to produce 5'-mononucleotides.</text>
        <dbReference type="EC" id="3.1.13.5"/>
    </reaction>
</comment>
<dbReference type="GO" id="GO:0003676">
    <property type="term" value="F:nucleic acid binding"/>
    <property type="evidence" value="ECO:0007669"/>
    <property type="project" value="InterPro"/>
</dbReference>
<dbReference type="InterPro" id="IPR012337">
    <property type="entry name" value="RNaseH-like_sf"/>
</dbReference>
<evidence type="ECO:0000256" key="3">
    <source>
        <dbReference type="ARBA" id="ARBA00022722"/>
    </source>
</evidence>
<reference evidence="8 9" key="1">
    <citation type="submission" date="2016-10" db="EMBL/GenBank/DDBJ databases">
        <authorList>
            <person name="de Groot N.N."/>
        </authorList>
    </citation>
    <scope>NUCLEOTIDE SEQUENCE [LARGE SCALE GENOMIC DNA]</scope>
    <source>
        <strain evidence="8 9">DSM 22012</strain>
    </source>
</reference>
<dbReference type="SMART" id="SM00341">
    <property type="entry name" value="HRDC"/>
    <property type="match status" value="1"/>
</dbReference>
<organism evidence="8 9">
    <name type="scientific">Marinobacterium lutimaris</name>
    <dbReference type="NCBI Taxonomy" id="568106"/>
    <lineage>
        <taxon>Bacteria</taxon>
        <taxon>Pseudomonadati</taxon>
        <taxon>Pseudomonadota</taxon>
        <taxon>Gammaproteobacteria</taxon>
        <taxon>Oceanospirillales</taxon>
        <taxon>Oceanospirillaceae</taxon>
        <taxon>Marinobacterium</taxon>
    </lineage>
</organism>
<dbReference type="InterPro" id="IPR010997">
    <property type="entry name" value="HRDC-like_sf"/>
</dbReference>
<dbReference type="CDD" id="cd06142">
    <property type="entry name" value="RNaseD_exo"/>
    <property type="match status" value="1"/>
</dbReference>
<name>A0A1H5Z9C0_9GAMM</name>
<evidence type="ECO:0000313" key="8">
    <source>
        <dbReference type="EMBL" id="SEG32227.1"/>
    </source>
</evidence>
<dbReference type="GO" id="GO:0008408">
    <property type="term" value="F:3'-5' exonuclease activity"/>
    <property type="evidence" value="ECO:0007669"/>
    <property type="project" value="InterPro"/>
</dbReference>
<dbReference type="Proteomes" id="UP000236745">
    <property type="component" value="Unassembled WGS sequence"/>
</dbReference>
<keyword evidence="9" id="KW-1185">Reference proteome</keyword>
<dbReference type="EMBL" id="FNVQ01000001">
    <property type="protein sequence ID" value="SEG32227.1"/>
    <property type="molecule type" value="Genomic_DNA"/>
</dbReference>
<dbReference type="InterPro" id="IPR044876">
    <property type="entry name" value="HRDC_dom_sf"/>
</dbReference>
<dbReference type="PANTHER" id="PTHR47649:SF1">
    <property type="entry name" value="RIBONUCLEASE D"/>
    <property type="match status" value="1"/>
</dbReference>
<evidence type="ECO:0000313" key="9">
    <source>
        <dbReference type="Proteomes" id="UP000236745"/>
    </source>
</evidence>
<evidence type="ECO:0000256" key="4">
    <source>
        <dbReference type="ARBA" id="ARBA00022801"/>
    </source>
</evidence>
<comment type="similarity">
    <text evidence="6">Belongs to the RNase D family.</text>
</comment>
<comment type="function">
    <text evidence="6">Exonuclease involved in the 3' processing of various precursor tRNAs. Initiates hydrolysis at the 3'-terminus of an RNA molecule and releases 5'-mononucleotides.</text>
</comment>
<keyword evidence="1 6" id="KW-0963">Cytoplasm</keyword>